<dbReference type="Proteomes" id="UP000182379">
    <property type="component" value="Unassembled WGS sequence"/>
</dbReference>
<gene>
    <name evidence="3" type="ORF">SAMN05216495_11264</name>
</gene>
<dbReference type="Gene3D" id="2.60.120.10">
    <property type="entry name" value="Jelly Rolls"/>
    <property type="match status" value="1"/>
</dbReference>
<dbReference type="InterPro" id="IPR013096">
    <property type="entry name" value="Cupin_2"/>
</dbReference>
<protein>
    <submittedName>
        <fullName evidence="3">Cupin domain-containing protein</fullName>
    </submittedName>
</protein>
<organism evidence="3 4">
    <name type="scientific">Acidaminococcus fermentans</name>
    <dbReference type="NCBI Taxonomy" id="905"/>
    <lineage>
        <taxon>Bacteria</taxon>
        <taxon>Bacillati</taxon>
        <taxon>Bacillota</taxon>
        <taxon>Negativicutes</taxon>
        <taxon>Acidaminococcales</taxon>
        <taxon>Acidaminococcaceae</taxon>
        <taxon>Acidaminococcus</taxon>
    </lineage>
</organism>
<evidence type="ECO:0000313" key="4">
    <source>
        <dbReference type="Proteomes" id="UP000182379"/>
    </source>
</evidence>
<dbReference type="InterPro" id="IPR014710">
    <property type="entry name" value="RmlC-like_jellyroll"/>
</dbReference>
<comment type="caution">
    <text evidence="3">The sequence shown here is derived from an EMBL/GenBank/DDBJ whole genome shotgun (WGS) entry which is preliminary data.</text>
</comment>
<dbReference type="GO" id="GO:0046872">
    <property type="term" value="F:metal ion binding"/>
    <property type="evidence" value="ECO:0007669"/>
    <property type="project" value="UniProtKB-KW"/>
</dbReference>
<name>A0A1H2YVI0_ACIFE</name>
<dbReference type="InterPro" id="IPR011051">
    <property type="entry name" value="RmlC_Cupin_sf"/>
</dbReference>
<evidence type="ECO:0000256" key="1">
    <source>
        <dbReference type="ARBA" id="ARBA00022723"/>
    </source>
</evidence>
<dbReference type="EMBL" id="FNOP01000012">
    <property type="protein sequence ID" value="SDX08664.1"/>
    <property type="molecule type" value="Genomic_DNA"/>
</dbReference>
<dbReference type="Pfam" id="PF07883">
    <property type="entry name" value="Cupin_2"/>
    <property type="match status" value="1"/>
</dbReference>
<dbReference type="InterPro" id="IPR051610">
    <property type="entry name" value="GPI/OXD"/>
</dbReference>
<dbReference type="AlphaFoldDB" id="A0A1H2YVI0"/>
<dbReference type="CDD" id="cd02221">
    <property type="entry name" value="cupin_TM1287-like"/>
    <property type="match status" value="1"/>
</dbReference>
<evidence type="ECO:0000259" key="2">
    <source>
        <dbReference type="Pfam" id="PF07883"/>
    </source>
</evidence>
<feature type="domain" description="Cupin type-2" evidence="2">
    <location>
        <begin position="40"/>
        <end position="107"/>
    </location>
</feature>
<evidence type="ECO:0000313" key="3">
    <source>
        <dbReference type="EMBL" id="SDX08664.1"/>
    </source>
</evidence>
<dbReference type="SUPFAM" id="SSF51182">
    <property type="entry name" value="RmlC-like cupins"/>
    <property type="match status" value="1"/>
</dbReference>
<dbReference type="PANTHER" id="PTHR35848:SF6">
    <property type="entry name" value="CUPIN TYPE-2 DOMAIN-CONTAINING PROTEIN"/>
    <property type="match status" value="1"/>
</dbReference>
<accession>A0A1H2YVI0</accession>
<dbReference type="RefSeq" id="WP_074706991.1">
    <property type="nucleotide sequence ID" value="NZ_FNOP01000012.1"/>
</dbReference>
<keyword evidence="1" id="KW-0479">Metal-binding</keyword>
<dbReference type="PANTHER" id="PTHR35848">
    <property type="entry name" value="OXALATE-BINDING PROTEIN"/>
    <property type="match status" value="1"/>
</dbReference>
<proteinExistence type="predicted"/>
<reference evidence="3 4" key="1">
    <citation type="submission" date="2016-10" db="EMBL/GenBank/DDBJ databases">
        <authorList>
            <person name="Varghese N."/>
            <person name="Submissions S."/>
        </authorList>
    </citation>
    <scope>NUCLEOTIDE SEQUENCE [LARGE SCALE GENOMIC DNA]</scope>
    <source>
        <strain evidence="3 4">WCC6</strain>
    </source>
</reference>
<sequence>MAVFTEKVKQVVTNPGTGTIEKEILVDPALFQGTNDLFARITLHPGCAVPVHQHLGNNETYYLLKGEGEYTDEDKKVAVKAGDVTFCADGGTHGLLNTGKEDLVFIALISNTPGYKR</sequence>